<organism evidence="11 12">
    <name type="scientific">Dicentrarchus labrax</name>
    <name type="common">European seabass</name>
    <name type="synonym">Morone labrax</name>
    <dbReference type="NCBI Taxonomy" id="13489"/>
    <lineage>
        <taxon>Eukaryota</taxon>
        <taxon>Metazoa</taxon>
        <taxon>Chordata</taxon>
        <taxon>Craniata</taxon>
        <taxon>Vertebrata</taxon>
        <taxon>Euteleostomi</taxon>
        <taxon>Actinopterygii</taxon>
        <taxon>Neopterygii</taxon>
        <taxon>Teleostei</taxon>
        <taxon>Neoteleostei</taxon>
        <taxon>Acanthomorphata</taxon>
        <taxon>Eupercaria</taxon>
        <taxon>Moronidae</taxon>
        <taxon>Dicentrarchus</taxon>
    </lineage>
</organism>
<evidence type="ECO:0000259" key="10">
    <source>
        <dbReference type="PROSITE" id="PS50059"/>
    </source>
</evidence>
<keyword evidence="3" id="KW-0677">Repeat</keyword>
<dbReference type="FunFam" id="3.10.50.40:FF:000006">
    <property type="entry name" value="Peptidyl-prolyl cis-trans isomerase"/>
    <property type="match status" value="1"/>
</dbReference>
<keyword evidence="5 8" id="KW-0697">Rotamase</keyword>
<dbReference type="InterPro" id="IPR050754">
    <property type="entry name" value="FKBP4/5/8-like"/>
</dbReference>
<gene>
    <name evidence="11" type="primary">fkbp5</name>
</gene>
<accession>A0A8P4K164</accession>
<dbReference type="Ensembl" id="ENSDLAT00005078888.1">
    <property type="protein sequence ID" value="ENSDLAP00005063768.1"/>
    <property type="gene ID" value="ENSDLAG00005031856.1"/>
</dbReference>
<dbReference type="Gene3D" id="3.10.50.40">
    <property type="match status" value="2"/>
</dbReference>
<dbReference type="GeneTree" id="ENSGT00940000158726"/>
<keyword evidence="4 9" id="KW-0802">TPR repeat</keyword>
<keyword evidence="6" id="KW-0143">Chaperone</keyword>
<reference evidence="11" key="2">
    <citation type="submission" date="2025-09" db="UniProtKB">
        <authorList>
            <consortium name="Ensembl"/>
        </authorList>
    </citation>
    <scope>IDENTIFICATION</scope>
</reference>
<dbReference type="PANTHER" id="PTHR46512:SF9">
    <property type="entry name" value="PEPTIDYLPROLYL ISOMERASE"/>
    <property type="match status" value="1"/>
</dbReference>
<protein>
    <recommendedName>
        <fullName evidence="2 8">peptidylprolyl isomerase</fullName>
        <ecNumber evidence="2 8">5.2.1.8</ecNumber>
    </recommendedName>
</protein>
<evidence type="ECO:0000313" key="11">
    <source>
        <dbReference type="Ensembl" id="ENSDLAP00005063768.1"/>
    </source>
</evidence>
<dbReference type="InterPro" id="IPR019734">
    <property type="entry name" value="TPR_rpt"/>
</dbReference>
<evidence type="ECO:0000256" key="6">
    <source>
        <dbReference type="ARBA" id="ARBA00023186"/>
    </source>
</evidence>
<dbReference type="PROSITE" id="PS50059">
    <property type="entry name" value="FKBP_PPIASE"/>
    <property type="match status" value="2"/>
</dbReference>
<evidence type="ECO:0000256" key="3">
    <source>
        <dbReference type="ARBA" id="ARBA00022737"/>
    </source>
</evidence>
<dbReference type="SUPFAM" id="SSF54534">
    <property type="entry name" value="FKBP-like"/>
    <property type="match status" value="2"/>
</dbReference>
<dbReference type="GO" id="GO:0003755">
    <property type="term" value="F:peptidyl-prolyl cis-trans isomerase activity"/>
    <property type="evidence" value="ECO:0007669"/>
    <property type="project" value="UniProtKB-KW"/>
</dbReference>
<dbReference type="InterPro" id="IPR046357">
    <property type="entry name" value="PPIase_dom_sf"/>
</dbReference>
<keyword evidence="7 8" id="KW-0413">Isomerase</keyword>
<dbReference type="FunFam" id="1.25.40.10:FF:000008">
    <property type="entry name" value="Peptidylprolyl isomerase"/>
    <property type="match status" value="1"/>
</dbReference>
<sequence>MTTDQDLPMDGQPATAVFAAKGIDVTPIKDQGVIKVVKHQGVDKERPMIGDRVTVHYTGRLLSGKKFDCSRDRKEPFCFNVGKGQVLKAWDIGVLSMQRGEVCTLLCKPEYAYGAAGNPDKIPPSSPVVFEMELLKFEGEMLTDDGGILRRIKVKGDGYTNPNDGARVDVHLEGSCGGRLFDCRDVSFTVGEAEDKGVPYGVDRALDKMQKGECCLLYLKPKYGFGSEGKPEYKVGPDKDLVYEVTLKDFQRAKESWEMDLNEKLEMSLEVKRKGNQYFKAGRHYQAIIQYQRIVSWLEMECGTGIEQQKKIQDFLLTSHLNLALCFLRTKDFSQVVENCNKVIELDESNEKALYRRGEARLHRNEFSMAMADFQKVLQVNPSNRAAHAQISICQSKIKEHHEKDKKTYANMFQKFAEWDAKQCHNNTLQMKDKANQHHINGSSFSLSTDIKVKTLCIHISVDK</sequence>
<dbReference type="InterPro" id="IPR011990">
    <property type="entry name" value="TPR-like_helical_dom_sf"/>
</dbReference>
<evidence type="ECO:0000256" key="1">
    <source>
        <dbReference type="ARBA" id="ARBA00000971"/>
    </source>
</evidence>
<dbReference type="PROSITE" id="PS50005">
    <property type="entry name" value="TPR"/>
    <property type="match status" value="1"/>
</dbReference>
<comment type="catalytic activity">
    <reaction evidence="1 8">
        <text>[protein]-peptidylproline (omega=180) = [protein]-peptidylproline (omega=0)</text>
        <dbReference type="Rhea" id="RHEA:16237"/>
        <dbReference type="Rhea" id="RHEA-COMP:10747"/>
        <dbReference type="Rhea" id="RHEA-COMP:10748"/>
        <dbReference type="ChEBI" id="CHEBI:83833"/>
        <dbReference type="ChEBI" id="CHEBI:83834"/>
        <dbReference type="EC" id="5.2.1.8"/>
    </reaction>
</comment>
<feature type="repeat" description="TPR" evidence="9">
    <location>
        <begin position="351"/>
        <end position="384"/>
    </location>
</feature>
<evidence type="ECO:0000256" key="8">
    <source>
        <dbReference type="PROSITE-ProRule" id="PRU00277"/>
    </source>
</evidence>
<evidence type="ECO:0000256" key="9">
    <source>
        <dbReference type="PROSITE-ProRule" id="PRU00339"/>
    </source>
</evidence>
<dbReference type="Pfam" id="PF00254">
    <property type="entry name" value="FKBP_C"/>
    <property type="match status" value="2"/>
</dbReference>
<evidence type="ECO:0000256" key="2">
    <source>
        <dbReference type="ARBA" id="ARBA00013194"/>
    </source>
</evidence>
<dbReference type="PANTHER" id="PTHR46512">
    <property type="entry name" value="PEPTIDYLPROLYL ISOMERASE"/>
    <property type="match status" value="1"/>
</dbReference>
<evidence type="ECO:0000256" key="4">
    <source>
        <dbReference type="ARBA" id="ARBA00022803"/>
    </source>
</evidence>
<reference evidence="11" key="1">
    <citation type="submission" date="2025-08" db="UniProtKB">
        <authorList>
            <consortium name="Ensembl"/>
        </authorList>
    </citation>
    <scope>IDENTIFICATION</scope>
</reference>
<dbReference type="AlphaFoldDB" id="A0A8P4K164"/>
<dbReference type="Proteomes" id="UP000694389">
    <property type="component" value="Unassembled WGS sequence"/>
</dbReference>
<dbReference type="InterPro" id="IPR001179">
    <property type="entry name" value="PPIase_FKBP_dom"/>
</dbReference>
<feature type="domain" description="PPIase FKBP-type" evidence="10">
    <location>
        <begin position="165"/>
        <end position="251"/>
    </location>
</feature>
<dbReference type="FunFam" id="3.10.50.40:FF:000013">
    <property type="entry name" value="Peptidylprolyl isomerase"/>
    <property type="match status" value="1"/>
</dbReference>
<dbReference type="SUPFAM" id="SSF48452">
    <property type="entry name" value="TPR-like"/>
    <property type="match status" value="1"/>
</dbReference>
<name>A0A8P4K164_DICLA</name>
<evidence type="ECO:0000256" key="5">
    <source>
        <dbReference type="ARBA" id="ARBA00023110"/>
    </source>
</evidence>
<dbReference type="Gene3D" id="1.25.40.10">
    <property type="entry name" value="Tetratricopeptide repeat domain"/>
    <property type="match status" value="1"/>
</dbReference>
<feature type="domain" description="PPIase FKBP-type" evidence="10">
    <location>
        <begin position="50"/>
        <end position="138"/>
    </location>
</feature>
<dbReference type="SMART" id="SM00028">
    <property type="entry name" value="TPR"/>
    <property type="match status" value="3"/>
</dbReference>
<evidence type="ECO:0000256" key="7">
    <source>
        <dbReference type="ARBA" id="ARBA00023235"/>
    </source>
</evidence>
<keyword evidence="12" id="KW-1185">Reference proteome</keyword>
<dbReference type="EC" id="5.2.1.8" evidence="2 8"/>
<evidence type="ECO:0000313" key="12">
    <source>
        <dbReference type="Proteomes" id="UP000694389"/>
    </source>
</evidence>
<proteinExistence type="predicted"/>